<dbReference type="EMBL" id="CZCS02000235">
    <property type="protein sequence ID" value="VXD24942.1"/>
    <property type="molecule type" value="Genomic_DNA"/>
</dbReference>
<dbReference type="RefSeq" id="WP_197046407.1">
    <property type="nucleotide sequence ID" value="NZ_LR735020.1"/>
</dbReference>
<evidence type="ECO:0000313" key="1">
    <source>
        <dbReference type="EMBL" id="VXD24942.1"/>
    </source>
</evidence>
<gene>
    <name evidence="1" type="ORF">PL9631_900044</name>
</gene>
<protein>
    <recommendedName>
        <fullName evidence="3">Transposase</fullName>
    </recommendedName>
</protein>
<name>A0A7Z9E3D8_9CYAN</name>
<accession>A0A7Z9E3D8</accession>
<proteinExistence type="predicted"/>
<sequence length="59" mass="6806">MDHRASHLDITKVFCDLDDFCQVFEPLLAQMLLPEVVGQSRPKTRLTLSEIMTILMTEK</sequence>
<evidence type="ECO:0008006" key="3">
    <source>
        <dbReference type="Google" id="ProtNLM"/>
    </source>
</evidence>
<reference evidence="1" key="1">
    <citation type="submission" date="2019-10" db="EMBL/GenBank/DDBJ databases">
        <authorList>
            <consortium name="Genoscope - CEA"/>
            <person name="William W."/>
        </authorList>
    </citation>
    <scope>NUCLEOTIDE SEQUENCE [LARGE SCALE GENOMIC DNA]</scope>
    <source>
        <strain evidence="1">BBR_PRJEB10994</strain>
    </source>
</reference>
<keyword evidence="2" id="KW-1185">Reference proteome</keyword>
<dbReference type="AlphaFoldDB" id="A0A7Z9E3D8"/>
<evidence type="ECO:0000313" key="2">
    <source>
        <dbReference type="Proteomes" id="UP000182190"/>
    </source>
</evidence>
<dbReference type="Proteomes" id="UP000182190">
    <property type="component" value="Unassembled WGS sequence"/>
</dbReference>
<comment type="caution">
    <text evidence="1">The sequence shown here is derived from an EMBL/GenBank/DDBJ whole genome shotgun (WGS) entry which is preliminary data.</text>
</comment>
<organism evidence="1 2">
    <name type="scientific">Planktothrix paucivesiculata PCC 9631</name>
    <dbReference type="NCBI Taxonomy" id="671071"/>
    <lineage>
        <taxon>Bacteria</taxon>
        <taxon>Bacillati</taxon>
        <taxon>Cyanobacteriota</taxon>
        <taxon>Cyanophyceae</taxon>
        <taxon>Oscillatoriophycideae</taxon>
        <taxon>Oscillatoriales</taxon>
        <taxon>Microcoleaceae</taxon>
        <taxon>Planktothrix</taxon>
    </lineage>
</organism>